<evidence type="ECO:0000256" key="1">
    <source>
        <dbReference type="ARBA" id="ARBA00009437"/>
    </source>
</evidence>
<dbReference type="CDD" id="cd08433">
    <property type="entry name" value="PBP2_Nac"/>
    <property type="match status" value="1"/>
</dbReference>
<dbReference type="PANTHER" id="PTHR30293">
    <property type="entry name" value="TRANSCRIPTIONAL REGULATORY PROTEIN NAC-RELATED"/>
    <property type="match status" value="1"/>
</dbReference>
<dbReference type="InterPro" id="IPR036390">
    <property type="entry name" value="WH_DNA-bd_sf"/>
</dbReference>
<dbReference type="GO" id="GO:0003700">
    <property type="term" value="F:DNA-binding transcription factor activity"/>
    <property type="evidence" value="ECO:0007669"/>
    <property type="project" value="InterPro"/>
</dbReference>
<dbReference type="InterPro" id="IPR005119">
    <property type="entry name" value="LysR_subst-bd"/>
</dbReference>
<gene>
    <name evidence="7" type="ORF">AA309_01435</name>
</gene>
<keyword evidence="3" id="KW-0238">DNA-binding</keyword>
<comment type="caution">
    <text evidence="7">The sequence shown here is derived from an EMBL/GenBank/DDBJ whole genome shotgun (WGS) entry which is preliminary data.</text>
</comment>
<dbReference type="Gene3D" id="3.40.190.290">
    <property type="match status" value="1"/>
</dbReference>
<dbReference type="PANTHER" id="PTHR30293:SF0">
    <property type="entry name" value="NITROGEN ASSIMILATION REGULATORY PROTEIN NAC"/>
    <property type="match status" value="1"/>
</dbReference>
<evidence type="ECO:0000259" key="6">
    <source>
        <dbReference type="PROSITE" id="PS50931"/>
    </source>
</evidence>
<protein>
    <submittedName>
        <fullName evidence="7">LysR family transcriptional regulator</fullName>
    </submittedName>
</protein>
<feature type="domain" description="HTH lysR-type" evidence="6">
    <location>
        <begin position="1"/>
        <end position="58"/>
    </location>
</feature>
<dbReference type="SUPFAM" id="SSF53850">
    <property type="entry name" value="Periplasmic binding protein-like II"/>
    <property type="match status" value="1"/>
</dbReference>
<keyword evidence="5" id="KW-0804">Transcription</keyword>
<keyword evidence="2" id="KW-0805">Transcription regulation</keyword>
<name>A0A0H1RIN8_9HYPH</name>
<dbReference type="PATRIC" id="fig|1225564.3.peg.4205"/>
<reference evidence="7 8" key="1">
    <citation type="submission" date="2015-05" db="EMBL/GenBank/DDBJ databases">
        <title>Draft genome sequence of Microvirga vignae strain BR3299, a novel nitrogen fixing bacteria isolated from Brazil semi-aired region.</title>
        <authorList>
            <person name="Zilli J.E."/>
            <person name="Passos S.R."/>
            <person name="Leite J."/>
            <person name="Baldani J.I."/>
            <person name="Xavier G.R."/>
            <person name="Rumjaneck N.G."/>
            <person name="Simoes-Araujo J.L."/>
        </authorList>
    </citation>
    <scope>NUCLEOTIDE SEQUENCE [LARGE SCALE GENOMIC DNA]</scope>
    <source>
        <strain evidence="7 8">BR3299</strain>
    </source>
</reference>
<evidence type="ECO:0000256" key="4">
    <source>
        <dbReference type="ARBA" id="ARBA00023159"/>
    </source>
</evidence>
<keyword evidence="4" id="KW-0010">Activator</keyword>
<dbReference type="PRINTS" id="PR00039">
    <property type="entry name" value="HTHLYSR"/>
</dbReference>
<dbReference type="GO" id="GO:2000142">
    <property type="term" value="P:regulation of DNA-templated transcription initiation"/>
    <property type="evidence" value="ECO:0007669"/>
    <property type="project" value="TreeGrafter"/>
</dbReference>
<proteinExistence type="inferred from homology"/>
<dbReference type="Pfam" id="PF00126">
    <property type="entry name" value="HTH_1"/>
    <property type="match status" value="1"/>
</dbReference>
<dbReference type="FunFam" id="1.10.10.10:FF:000001">
    <property type="entry name" value="LysR family transcriptional regulator"/>
    <property type="match status" value="1"/>
</dbReference>
<evidence type="ECO:0000256" key="5">
    <source>
        <dbReference type="ARBA" id="ARBA00023163"/>
    </source>
</evidence>
<dbReference type="EMBL" id="LCYG01000004">
    <property type="protein sequence ID" value="KLK94889.1"/>
    <property type="molecule type" value="Genomic_DNA"/>
</dbReference>
<dbReference type="GO" id="GO:0003677">
    <property type="term" value="F:DNA binding"/>
    <property type="evidence" value="ECO:0007669"/>
    <property type="project" value="UniProtKB-KW"/>
</dbReference>
<dbReference type="RefSeq" id="WP_047187195.1">
    <property type="nucleotide sequence ID" value="NZ_LCYG01000004.1"/>
</dbReference>
<organism evidence="7 8">
    <name type="scientific">Microvirga vignae</name>
    <dbReference type="NCBI Taxonomy" id="1225564"/>
    <lineage>
        <taxon>Bacteria</taxon>
        <taxon>Pseudomonadati</taxon>
        <taxon>Pseudomonadota</taxon>
        <taxon>Alphaproteobacteria</taxon>
        <taxon>Hyphomicrobiales</taxon>
        <taxon>Methylobacteriaceae</taxon>
        <taxon>Microvirga</taxon>
    </lineage>
</organism>
<dbReference type="InterPro" id="IPR036388">
    <property type="entry name" value="WH-like_DNA-bd_sf"/>
</dbReference>
<dbReference type="Gene3D" id="1.10.10.10">
    <property type="entry name" value="Winged helix-like DNA-binding domain superfamily/Winged helix DNA-binding domain"/>
    <property type="match status" value="1"/>
</dbReference>
<dbReference type="STRING" id="1225564.AA309_01435"/>
<evidence type="ECO:0000313" key="8">
    <source>
        <dbReference type="Proteomes" id="UP000035489"/>
    </source>
</evidence>
<dbReference type="PROSITE" id="PS50931">
    <property type="entry name" value="HTH_LYSR"/>
    <property type="match status" value="1"/>
</dbReference>
<evidence type="ECO:0000256" key="3">
    <source>
        <dbReference type="ARBA" id="ARBA00023125"/>
    </source>
</evidence>
<accession>A0A0H1RIN8</accession>
<evidence type="ECO:0000313" key="7">
    <source>
        <dbReference type="EMBL" id="KLK94889.1"/>
    </source>
</evidence>
<dbReference type="Pfam" id="PF03466">
    <property type="entry name" value="LysR_substrate"/>
    <property type="match status" value="1"/>
</dbReference>
<dbReference type="AlphaFoldDB" id="A0A0H1RIN8"/>
<dbReference type="OrthoDB" id="8479357at2"/>
<dbReference type="SUPFAM" id="SSF46785">
    <property type="entry name" value="Winged helix' DNA-binding domain"/>
    <property type="match status" value="1"/>
</dbReference>
<evidence type="ECO:0000256" key="2">
    <source>
        <dbReference type="ARBA" id="ARBA00023015"/>
    </source>
</evidence>
<dbReference type="Proteomes" id="UP000035489">
    <property type="component" value="Unassembled WGS sequence"/>
</dbReference>
<sequence>MEIAQLRTFTHVAELGSLSKAAGRLRIAQPALSRQIRMLEEELGVRLFERHGRGMIITEQGRGVLQHATRVLAELDELKASAAGSEAPLSGHVAIGISPTVADVISVPFVTAFRTQYPGIMVQLVSAYTGYLLDSLYRGEIDLAVLYDPKVTRSLRSEPLMQESLFLIGPADMEAFGESGVSFAEMARMPLLLPSRRHGLRSILDRFADEAGVSLNVTVEMDSYAAMKDLVRHGHGYTILPLAPIYEDVTAGRLVPVPISNPSPTRQLVLSYPTDRPVSRAAQLAGESLTGIMVEHVSRGIWRGELLTRSPKDGGQNARL</sequence>
<dbReference type="InterPro" id="IPR000847">
    <property type="entry name" value="LysR_HTH_N"/>
</dbReference>
<comment type="similarity">
    <text evidence="1">Belongs to the LysR transcriptional regulatory family.</text>
</comment>
<keyword evidence="8" id="KW-1185">Reference proteome</keyword>